<evidence type="ECO:0000259" key="1">
    <source>
        <dbReference type="PROSITE" id="PS50893"/>
    </source>
</evidence>
<dbReference type="AlphaFoldDB" id="A0A521AXA0"/>
<evidence type="ECO:0000259" key="2">
    <source>
        <dbReference type="PROSITE" id="PS50930"/>
    </source>
</evidence>
<dbReference type="Gene3D" id="3.40.50.300">
    <property type="entry name" value="P-loop containing nucleotide triphosphate hydrolases"/>
    <property type="match status" value="1"/>
</dbReference>
<dbReference type="PIRSF" id="PIRSF036612">
    <property type="entry name" value="ABC_ATP_LytTR"/>
    <property type="match status" value="1"/>
</dbReference>
<accession>A0A521AXA0</accession>
<dbReference type="SUPFAM" id="SSF52540">
    <property type="entry name" value="P-loop containing nucleoside triphosphate hydrolases"/>
    <property type="match status" value="1"/>
</dbReference>
<dbReference type="GO" id="GO:0016887">
    <property type="term" value="F:ATP hydrolysis activity"/>
    <property type="evidence" value="ECO:0007669"/>
    <property type="project" value="InterPro"/>
</dbReference>
<dbReference type="PROSITE" id="PS50930">
    <property type="entry name" value="HTH_LYTTR"/>
    <property type="match status" value="1"/>
</dbReference>
<proteinExistence type="predicted"/>
<evidence type="ECO:0000313" key="3">
    <source>
        <dbReference type="EMBL" id="SMO39419.1"/>
    </source>
</evidence>
<dbReference type="Pfam" id="PF00005">
    <property type="entry name" value="ABC_tran"/>
    <property type="match status" value="1"/>
</dbReference>
<dbReference type="PROSITE" id="PS50893">
    <property type="entry name" value="ABC_TRANSPORTER_2"/>
    <property type="match status" value="1"/>
</dbReference>
<dbReference type="Pfam" id="PF04397">
    <property type="entry name" value="LytTR"/>
    <property type="match status" value="1"/>
</dbReference>
<dbReference type="EMBL" id="FXTI01000001">
    <property type="protein sequence ID" value="SMO39419.1"/>
    <property type="molecule type" value="Genomic_DNA"/>
</dbReference>
<dbReference type="SMART" id="SM00850">
    <property type="entry name" value="LytTR"/>
    <property type="match status" value="1"/>
</dbReference>
<feature type="domain" description="HTH LytTR-type" evidence="2">
    <location>
        <begin position="238"/>
        <end position="344"/>
    </location>
</feature>
<dbReference type="PANTHER" id="PTHR43038:SF3">
    <property type="entry name" value="ABC TRANSPORTER G FAMILY MEMBER 20 ISOFORM X1"/>
    <property type="match status" value="1"/>
</dbReference>
<reference evidence="3 4" key="1">
    <citation type="submission" date="2017-05" db="EMBL/GenBank/DDBJ databases">
        <authorList>
            <person name="Varghese N."/>
            <person name="Submissions S."/>
        </authorList>
    </citation>
    <scope>NUCLEOTIDE SEQUENCE [LARGE SCALE GENOMIC DNA]</scope>
    <source>
        <strain evidence="3 4">DSM 45474</strain>
    </source>
</reference>
<dbReference type="InterPro" id="IPR007492">
    <property type="entry name" value="LytTR_DNA-bd_dom"/>
</dbReference>
<dbReference type="OrthoDB" id="9809318at2"/>
<dbReference type="Gene3D" id="2.40.50.1020">
    <property type="entry name" value="LytTr DNA-binding domain"/>
    <property type="match status" value="1"/>
</dbReference>
<dbReference type="Proteomes" id="UP000315636">
    <property type="component" value="Unassembled WGS sequence"/>
</dbReference>
<gene>
    <name evidence="3" type="ORF">SAMN06264849_101402</name>
</gene>
<dbReference type="RefSeq" id="WP_142504083.1">
    <property type="nucleotide sequence ID" value="NZ_FXTI01000001.1"/>
</dbReference>
<feature type="domain" description="ABC transporter" evidence="1">
    <location>
        <begin position="4"/>
        <end position="227"/>
    </location>
</feature>
<dbReference type="GO" id="GO:0005524">
    <property type="term" value="F:ATP binding"/>
    <property type="evidence" value="ECO:0007669"/>
    <property type="project" value="InterPro"/>
</dbReference>
<dbReference type="GO" id="GO:0003677">
    <property type="term" value="F:DNA binding"/>
    <property type="evidence" value="ECO:0007669"/>
    <property type="project" value="InterPro"/>
</dbReference>
<dbReference type="PANTHER" id="PTHR43038">
    <property type="entry name" value="ATP-BINDING CASSETTE, SUB-FAMILY H, MEMBER 1"/>
    <property type="match status" value="1"/>
</dbReference>
<protein>
    <submittedName>
        <fullName evidence="3">Transcriptional regulator, LytTR family</fullName>
    </submittedName>
</protein>
<name>A0A521AXA0_9BACL</name>
<keyword evidence="4" id="KW-1185">Reference proteome</keyword>
<organism evidence="3 4">
    <name type="scientific">Melghirimyces algeriensis</name>
    <dbReference type="NCBI Taxonomy" id="910412"/>
    <lineage>
        <taxon>Bacteria</taxon>
        <taxon>Bacillati</taxon>
        <taxon>Bacillota</taxon>
        <taxon>Bacilli</taxon>
        <taxon>Bacillales</taxon>
        <taxon>Thermoactinomycetaceae</taxon>
        <taxon>Melghirimyces</taxon>
    </lineage>
</organism>
<dbReference type="InterPro" id="IPR012046">
    <property type="entry name" value="LytTR_ABC"/>
</dbReference>
<sequence length="345" mass="39742">MSVLKMIDVEKHCQDRVIFPSFQLEVAGGNVIALLSSTDVRQALLNMVAGKELIYNGEIWIKNKKITRNRSHFSELGVLFLNEGVYERLCVKDHLLFYKRLYDSKLTMESVYQLTQLSEKKYAQVKELSYSEVRRLQTAKLLFGDPSLFILEEPDQNVDLETKGILLNIISFLQKKGKGIVVLTGNMESAITLTDKIYRLDEKGLQEMDMKDDRSGKEETDLLVERNEVPIPMPFQKIPTKVNEKIILFDPSEVDYIESYSGQSHVHIGEEAFPCVFTLNKLEAKLTSFGFFRCHRSYIVNLQKVREVITWTRNSYSLKLENKVGSEIPLSKNKMAELKDLLELK</sequence>
<evidence type="ECO:0000313" key="4">
    <source>
        <dbReference type="Proteomes" id="UP000315636"/>
    </source>
</evidence>
<dbReference type="InterPro" id="IPR027417">
    <property type="entry name" value="P-loop_NTPase"/>
</dbReference>
<dbReference type="InterPro" id="IPR003439">
    <property type="entry name" value="ABC_transporter-like_ATP-bd"/>
</dbReference>